<keyword evidence="1" id="KW-1133">Transmembrane helix</keyword>
<dbReference type="Gene3D" id="3.40.50.1820">
    <property type="entry name" value="alpha/beta hydrolase"/>
    <property type="match status" value="1"/>
</dbReference>
<dbReference type="InterPro" id="IPR029058">
    <property type="entry name" value="AB_hydrolase_fold"/>
</dbReference>
<dbReference type="InterPro" id="IPR000073">
    <property type="entry name" value="AB_hydrolase_1"/>
</dbReference>
<reference evidence="3" key="1">
    <citation type="submission" date="2017-06" db="EMBL/GenBank/DDBJ databases">
        <authorList>
            <person name="Assis F.L."/>
            <person name="Abrahao J.S."/>
            <person name="Silva L."/>
            <person name="Khalil J.B."/>
            <person name="Rodrigues R."/>
            <person name="Silva L.S."/>
            <person name="Boratto P."/>
            <person name="Andrade M."/>
            <person name="Kroon E.G."/>
            <person name="Ribeiro B."/>
            <person name="Bergier I."/>
            <person name="Seligmann H."/>
            <person name="Ghigo E."/>
            <person name="Colson P."/>
            <person name="Levasseur A."/>
            <person name="Raoult D."/>
            <person name="Scola B.L."/>
        </authorList>
    </citation>
    <scope>NUCLEOTIDE SEQUENCE</scope>
    <source>
        <strain evidence="3">Deep ocean</strain>
    </source>
</reference>
<organism evidence="3">
    <name type="scientific">Tupanvirus deep ocean</name>
    <dbReference type="NCBI Taxonomy" id="2126984"/>
    <lineage>
        <taxon>Viruses</taxon>
        <taxon>Varidnaviria</taxon>
        <taxon>Bamfordvirae</taxon>
        <taxon>Nucleocytoviricota</taxon>
        <taxon>Megaviricetes</taxon>
        <taxon>Imitervirales</taxon>
        <taxon>Mimiviridae</taxon>
        <taxon>Megamimivirinae</taxon>
        <taxon>Tupanvirus</taxon>
        <taxon>Tupanvirus altamarinense</taxon>
    </lineage>
</organism>
<protein>
    <submittedName>
        <fullName evidence="3">Putative peptidase S9</fullName>
    </submittedName>
</protein>
<evidence type="ECO:0000256" key="1">
    <source>
        <dbReference type="SAM" id="Phobius"/>
    </source>
</evidence>
<dbReference type="PANTHER" id="PTHR12277">
    <property type="entry name" value="ALPHA/BETA HYDROLASE DOMAIN-CONTAINING PROTEIN"/>
    <property type="match status" value="1"/>
</dbReference>
<name>A0A6N1NCX3_9VIRU</name>
<feature type="domain" description="AB hydrolase-1" evidence="2">
    <location>
        <begin position="82"/>
        <end position="177"/>
    </location>
</feature>
<accession>A0A6N1NCX3</accession>
<dbReference type="RefSeq" id="YP_010780206.1">
    <property type="nucleotide sequence ID" value="NC_075038.1"/>
</dbReference>
<evidence type="ECO:0000259" key="2">
    <source>
        <dbReference type="Pfam" id="PF00561"/>
    </source>
</evidence>
<proteinExistence type="predicted"/>
<dbReference type="EMBL" id="MF405918">
    <property type="protein sequence ID" value="QKU33599.1"/>
    <property type="molecule type" value="Genomic_DNA"/>
</dbReference>
<feature type="transmembrane region" description="Helical" evidence="1">
    <location>
        <begin position="6"/>
        <end position="22"/>
    </location>
</feature>
<sequence>MYKKLFLLVIVLTILFILLAYMKSHMLYHPMPAIVDKYDRFYQKLLQLTESKDYITNVFVKTSDNILLDTVYIKNPDSNKCIIFFHGNAGNLSMRFDMIKFLYNYASVLIFDYRSFGRSSGDQTILSSYGLNKDAEAIWNFATRNLGLKSNDLSLFGESLGCSVVIYLAANLSKSMDSNMYPHSLILNSPFYSLSSMIEIMFHKINIGFIGKIMSMFLGREYKSDELIGYINHHTKIIIAHSPRDEIIPYKESINLYNLISQTHKNVKFITITGTHNNLGLTDNYIYALADLFND</sequence>
<dbReference type="GeneID" id="80516897"/>
<dbReference type="KEGG" id="vg:80516897"/>
<dbReference type="Pfam" id="PF00561">
    <property type="entry name" value="Abhydrolase_1"/>
    <property type="match status" value="1"/>
</dbReference>
<reference evidence="3" key="2">
    <citation type="journal article" date="2018" name="Nat. Commun.">
        <title>Tailed giant Tupanvirus possesses the most complete translational apparatus of the known virosphere.</title>
        <authorList>
            <person name="Abrahao J."/>
            <person name="Silva L."/>
            <person name="Silva L.S."/>
            <person name="Khalil J.Y.B."/>
            <person name="Rodrigues R."/>
            <person name="Arantes T."/>
            <person name="Assis F."/>
            <person name="Boratto P."/>
            <person name="Andrade M."/>
            <person name="Kroon E.G."/>
            <person name="Ribeiro B."/>
            <person name="Bergier I."/>
            <person name="Seligmann H."/>
            <person name="Ghigo E."/>
            <person name="Colson P."/>
            <person name="Levasseur A."/>
            <person name="Kroemer G."/>
            <person name="Raoult D."/>
            <person name="La Scola B."/>
        </authorList>
    </citation>
    <scope>NUCLEOTIDE SEQUENCE [LARGE SCALE GENOMIC DNA]</scope>
    <source>
        <strain evidence="3">Deep ocean</strain>
    </source>
</reference>
<keyword evidence="1" id="KW-0472">Membrane</keyword>
<evidence type="ECO:0000313" key="3">
    <source>
        <dbReference type="EMBL" id="QKU33599.1"/>
    </source>
</evidence>
<dbReference type="PANTHER" id="PTHR12277:SF81">
    <property type="entry name" value="PROTEIN ABHD13"/>
    <property type="match status" value="1"/>
</dbReference>
<dbReference type="SUPFAM" id="SSF53474">
    <property type="entry name" value="alpha/beta-Hydrolases"/>
    <property type="match status" value="1"/>
</dbReference>
<keyword evidence="1" id="KW-0812">Transmembrane</keyword>